<dbReference type="Proteomes" id="UP001234989">
    <property type="component" value="Chromosome 3"/>
</dbReference>
<name>A0AAF0TGF8_SOLVR</name>
<evidence type="ECO:0000313" key="2">
    <source>
        <dbReference type="Proteomes" id="UP001234989"/>
    </source>
</evidence>
<evidence type="ECO:0000313" key="1">
    <source>
        <dbReference type="EMBL" id="WMV18411.1"/>
    </source>
</evidence>
<dbReference type="Gene3D" id="3.30.70.270">
    <property type="match status" value="2"/>
</dbReference>
<dbReference type="Gene3D" id="2.40.70.10">
    <property type="entry name" value="Acid Proteases"/>
    <property type="match status" value="1"/>
</dbReference>
<dbReference type="InterPro" id="IPR053134">
    <property type="entry name" value="RNA-dir_DNA_polymerase"/>
</dbReference>
<protein>
    <recommendedName>
        <fullName evidence="3">Reverse transcriptase</fullName>
    </recommendedName>
</protein>
<dbReference type="InterPro" id="IPR021109">
    <property type="entry name" value="Peptidase_aspartic_dom_sf"/>
</dbReference>
<dbReference type="Gene3D" id="3.10.10.10">
    <property type="entry name" value="HIV Type 1 Reverse Transcriptase, subunit A, domain 1"/>
    <property type="match status" value="1"/>
</dbReference>
<reference evidence="1" key="1">
    <citation type="submission" date="2023-08" db="EMBL/GenBank/DDBJ databases">
        <title>A de novo genome assembly of Solanum verrucosum Schlechtendal, a Mexican diploid species geographically isolated from the other diploid A-genome species in potato relatives.</title>
        <authorList>
            <person name="Hosaka K."/>
        </authorList>
    </citation>
    <scope>NUCLEOTIDE SEQUENCE</scope>
    <source>
        <tissue evidence="1">Young leaves</tissue>
    </source>
</reference>
<dbReference type="AlphaFoldDB" id="A0AAF0TGF8"/>
<gene>
    <name evidence="1" type="ORF">MTR67_011796</name>
</gene>
<dbReference type="EMBL" id="CP133614">
    <property type="protein sequence ID" value="WMV18411.1"/>
    <property type="molecule type" value="Genomic_DNA"/>
</dbReference>
<evidence type="ECO:0008006" key="3">
    <source>
        <dbReference type="Google" id="ProtNLM"/>
    </source>
</evidence>
<proteinExistence type="predicted"/>
<dbReference type="Pfam" id="PF08284">
    <property type="entry name" value="RVP_2"/>
    <property type="match status" value="1"/>
</dbReference>
<dbReference type="SUPFAM" id="SSF56672">
    <property type="entry name" value="DNA/RNA polymerases"/>
    <property type="match status" value="1"/>
</dbReference>
<dbReference type="CDD" id="cd01647">
    <property type="entry name" value="RT_LTR"/>
    <property type="match status" value="1"/>
</dbReference>
<dbReference type="CDD" id="cd00303">
    <property type="entry name" value="retropepsin_like"/>
    <property type="match status" value="1"/>
</dbReference>
<dbReference type="InterPro" id="IPR043128">
    <property type="entry name" value="Rev_trsase/Diguanyl_cyclase"/>
</dbReference>
<dbReference type="PANTHER" id="PTHR24559">
    <property type="entry name" value="TRANSPOSON TY3-I GAG-POL POLYPROTEIN"/>
    <property type="match status" value="1"/>
</dbReference>
<accession>A0AAF0TGF8</accession>
<dbReference type="PANTHER" id="PTHR24559:SF444">
    <property type="entry name" value="REVERSE TRANSCRIPTASE DOMAIN-CONTAINING PROTEIN"/>
    <property type="match status" value="1"/>
</dbReference>
<sequence length="333" mass="38181">METYRRPLMAESIEQSLNLMVFPDRSEAEASDTVITSTVPICHRSSTVLFDYGSTYSYMSTYFTADMDNVCESLSVPISVSTPVGDSLVGDEVYQECVVTFADSESRTNLIFLDMLDFDVIFGIDWLYPFYVSLKYYVKTVTLSYHGLPRLLWKGALSSYLKGVITFLHARYLLVVPSNHDINFRIDLEPGTKPISIPPYRMALVASVFSKIDSRLGYHQLRVHDSDISRTAFMTRYRHYEFIVMSFRLTNALTAFMELNEADQVRHLRTVLQRLTKEKLYAKFSKCEFWLDFVSFLGHVVSKEGFMIDSANVATVHDGQDPLLLPRFRVLSV</sequence>
<keyword evidence="2" id="KW-1185">Reference proteome</keyword>
<dbReference type="InterPro" id="IPR043502">
    <property type="entry name" value="DNA/RNA_pol_sf"/>
</dbReference>
<organism evidence="1 2">
    <name type="scientific">Solanum verrucosum</name>
    <dbReference type="NCBI Taxonomy" id="315347"/>
    <lineage>
        <taxon>Eukaryota</taxon>
        <taxon>Viridiplantae</taxon>
        <taxon>Streptophyta</taxon>
        <taxon>Embryophyta</taxon>
        <taxon>Tracheophyta</taxon>
        <taxon>Spermatophyta</taxon>
        <taxon>Magnoliopsida</taxon>
        <taxon>eudicotyledons</taxon>
        <taxon>Gunneridae</taxon>
        <taxon>Pentapetalae</taxon>
        <taxon>asterids</taxon>
        <taxon>lamiids</taxon>
        <taxon>Solanales</taxon>
        <taxon>Solanaceae</taxon>
        <taxon>Solanoideae</taxon>
        <taxon>Solaneae</taxon>
        <taxon>Solanum</taxon>
    </lineage>
</organism>